<protein>
    <submittedName>
        <fullName evidence="3">Porin family protein</fullName>
    </submittedName>
</protein>
<organism evidence="3 4">
    <name type="scientific">Candidatus Pseudobacter hemicellulosilyticus</name>
    <dbReference type="NCBI Taxonomy" id="3121375"/>
    <lineage>
        <taxon>Bacteria</taxon>
        <taxon>Pseudomonadati</taxon>
        <taxon>Bacteroidota</taxon>
        <taxon>Chitinophagia</taxon>
        <taxon>Chitinophagales</taxon>
        <taxon>Chitinophagaceae</taxon>
        <taxon>Pseudobacter</taxon>
    </lineage>
</organism>
<evidence type="ECO:0000313" key="4">
    <source>
        <dbReference type="Proteomes" id="UP001220610"/>
    </source>
</evidence>
<dbReference type="EMBL" id="CP119311">
    <property type="protein sequence ID" value="WEK34913.1"/>
    <property type="molecule type" value="Genomic_DNA"/>
</dbReference>
<dbReference type="Pfam" id="PF13568">
    <property type="entry name" value="OMP_b-brl_2"/>
    <property type="match status" value="1"/>
</dbReference>
<dbReference type="Proteomes" id="UP001220610">
    <property type="component" value="Chromosome"/>
</dbReference>
<proteinExistence type="predicted"/>
<feature type="domain" description="Outer membrane protein beta-barrel" evidence="2">
    <location>
        <begin position="19"/>
        <end position="167"/>
    </location>
</feature>
<sequence length="192" mass="21054">MKKLFLLVVSVTSFVASQAQFDYGVKGGFNISNIGGADVDDNKARILFHVGMYGEANLAEGFRIRPEIMYSAQGATFEAPGDDVKYNLGYISIPVLAKYNFSSGFGLQTGPQFAFLTSAKRKVDGDKDNIKDNLKGFDFGWVFGAAYQPSGSPFGVDARFNLGLSRLDEDGDSKWFNRVFQIGVFYQLGTTN</sequence>
<accession>A0AAJ5WQX4</accession>
<feature type="chain" id="PRO_5042516740" evidence="1">
    <location>
        <begin position="22"/>
        <end position="192"/>
    </location>
</feature>
<reference evidence="3" key="1">
    <citation type="submission" date="2023-03" db="EMBL/GenBank/DDBJ databases">
        <title>Andean soil-derived lignocellulolytic bacterial consortium as a source of novel taxa and putative plastic-active enzymes.</title>
        <authorList>
            <person name="Diaz-Garcia L."/>
            <person name="Chuvochina M."/>
            <person name="Feuerriegel G."/>
            <person name="Bunk B."/>
            <person name="Sproer C."/>
            <person name="Streit W.R."/>
            <person name="Rodriguez L.M."/>
            <person name="Overmann J."/>
            <person name="Jimenez D.J."/>
        </authorList>
    </citation>
    <scope>NUCLEOTIDE SEQUENCE</scope>
    <source>
        <strain evidence="3">MAG 7</strain>
    </source>
</reference>
<name>A0AAJ5WQX4_9BACT</name>
<evidence type="ECO:0000256" key="1">
    <source>
        <dbReference type="SAM" id="SignalP"/>
    </source>
</evidence>
<evidence type="ECO:0000313" key="3">
    <source>
        <dbReference type="EMBL" id="WEK34913.1"/>
    </source>
</evidence>
<gene>
    <name evidence="3" type="ORF">P0Y53_20690</name>
</gene>
<dbReference type="AlphaFoldDB" id="A0AAJ5WQX4"/>
<keyword evidence="1" id="KW-0732">Signal</keyword>
<evidence type="ECO:0000259" key="2">
    <source>
        <dbReference type="Pfam" id="PF13568"/>
    </source>
</evidence>
<feature type="signal peptide" evidence="1">
    <location>
        <begin position="1"/>
        <end position="21"/>
    </location>
</feature>
<dbReference type="InterPro" id="IPR025665">
    <property type="entry name" value="Beta-barrel_OMP_2"/>
</dbReference>